<organism evidence="1 2">
    <name type="scientific">Triticum urartu</name>
    <name type="common">Red wild einkorn</name>
    <name type="synonym">Crithodium urartu</name>
    <dbReference type="NCBI Taxonomy" id="4572"/>
    <lineage>
        <taxon>Eukaryota</taxon>
        <taxon>Viridiplantae</taxon>
        <taxon>Streptophyta</taxon>
        <taxon>Embryophyta</taxon>
        <taxon>Tracheophyta</taxon>
        <taxon>Spermatophyta</taxon>
        <taxon>Magnoliopsida</taxon>
        <taxon>Liliopsida</taxon>
        <taxon>Poales</taxon>
        <taxon>Poaceae</taxon>
        <taxon>BOP clade</taxon>
        <taxon>Pooideae</taxon>
        <taxon>Triticodae</taxon>
        <taxon>Triticeae</taxon>
        <taxon>Triticinae</taxon>
        <taxon>Triticum</taxon>
    </lineage>
</organism>
<dbReference type="Gramene" id="TuG1812G0100004777.01.T01">
    <property type="protein sequence ID" value="TuG1812G0100004777.01.T01.cds308112"/>
    <property type="gene ID" value="TuG1812G0100004777.01"/>
</dbReference>
<reference evidence="2" key="1">
    <citation type="journal article" date="2013" name="Nature">
        <title>Draft genome of the wheat A-genome progenitor Triticum urartu.</title>
        <authorList>
            <person name="Ling H.Q."/>
            <person name="Zhao S."/>
            <person name="Liu D."/>
            <person name="Wang J."/>
            <person name="Sun H."/>
            <person name="Zhang C."/>
            <person name="Fan H."/>
            <person name="Li D."/>
            <person name="Dong L."/>
            <person name="Tao Y."/>
            <person name="Gao C."/>
            <person name="Wu H."/>
            <person name="Li Y."/>
            <person name="Cui Y."/>
            <person name="Guo X."/>
            <person name="Zheng S."/>
            <person name="Wang B."/>
            <person name="Yu K."/>
            <person name="Liang Q."/>
            <person name="Yang W."/>
            <person name="Lou X."/>
            <person name="Chen J."/>
            <person name="Feng M."/>
            <person name="Jian J."/>
            <person name="Zhang X."/>
            <person name="Luo G."/>
            <person name="Jiang Y."/>
            <person name="Liu J."/>
            <person name="Wang Z."/>
            <person name="Sha Y."/>
            <person name="Zhang B."/>
            <person name="Wu H."/>
            <person name="Tang D."/>
            <person name="Shen Q."/>
            <person name="Xue P."/>
            <person name="Zou S."/>
            <person name="Wang X."/>
            <person name="Liu X."/>
            <person name="Wang F."/>
            <person name="Yang Y."/>
            <person name="An X."/>
            <person name="Dong Z."/>
            <person name="Zhang K."/>
            <person name="Zhang X."/>
            <person name="Luo M.C."/>
            <person name="Dvorak J."/>
            <person name="Tong Y."/>
            <person name="Wang J."/>
            <person name="Yang H."/>
            <person name="Li Z."/>
            <person name="Wang D."/>
            <person name="Zhang A."/>
            <person name="Wang J."/>
        </authorList>
    </citation>
    <scope>NUCLEOTIDE SEQUENCE</scope>
    <source>
        <strain evidence="2">cv. G1812</strain>
    </source>
</reference>
<keyword evidence="2" id="KW-1185">Reference proteome</keyword>
<dbReference type="Proteomes" id="UP000015106">
    <property type="component" value="Chromosome 1"/>
</dbReference>
<reference evidence="1" key="3">
    <citation type="submission" date="2022-06" db="UniProtKB">
        <authorList>
            <consortium name="EnsemblPlants"/>
        </authorList>
    </citation>
    <scope>IDENTIFICATION</scope>
</reference>
<evidence type="ECO:0000313" key="1">
    <source>
        <dbReference type="EnsemblPlants" id="TuG1812G0100004777.01.T01.cds308112"/>
    </source>
</evidence>
<dbReference type="EnsemblPlants" id="TuG1812G0100004777.01.T01">
    <property type="protein sequence ID" value="TuG1812G0100004777.01.T01.cds308112"/>
    <property type="gene ID" value="TuG1812G0100004777.01"/>
</dbReference>
<name>A0A8R7P8D2_TRIUA</name>
<protein>
    <submittedName>
        <fullName evidence="1">Uncharacterized protein</fullName>
    </submittedName>
</protein>
<accession>A0A8R7P8D2</accession>
<sequence length="58" mass="6485">MGCFLPSLLVARPVGSPYPPNMGDVLPTFPVLRRRPISWSTPAHQCHPRINTRCSMQP</sequence>
<proteinExistence type="predicted"/>
<evidence type="ECO:0000313" key="2">
    <source>
        <dbReference type="Proteomes" id="UP000015106"/>
    </source>
</evidence>
<dbReference type="AlphaFoldDB" id="A0A8R7P8D2"/>
<reference evidence="1" key="2">
    <citation type="submission" date="2018-03" db="EMBL/GenBank/DDBJ databases">
        <title>The Triticum urartu genome reveals the dynamic nature of wheat genome evolution.</title>
        <authorList>
            <person name="Ling H."/>
            <person name="Ma B."/>
            <person name="Shi X."/>
            <person name="Liu H."/>
            <person name="Dong L."/>
            <person name="Sun H."/>
            <person name="Cao Y."/>
            <person name="Gao Q."/>
            <person name="Zheng S."/>
            <person name="Li Y."/>
            <person name="Yu Y."/>
            <person name="Du H."/>
            <person name="Qi M."/>
            <person name="Li Y."/>
            <person name="Yu H."/>
            <person name="Cui Y."/>
            <person name="Wang N."/>
            <person name="Chen C."/>
            <person name="Wu H."/>
            <person name="Zhao Y."/>
            <person name="Zhang J."/>
            <person name="Li Y."/>
            <person name="Zhou W."/>
            <person name="Zhang B."/>
            <person name="Hu W."/>
            <person name="Eijk M."/>
            <person name="Tang J."/>
            <person name="Witsenboer H."/>
            <person name="Zhao S."/>
            <person name="Li Z."/>
            <person name="Zhang A."/>
            <person name="Wang D."/>
            <person name="Liang C."/>
        </authorList>
    </citation>
    <scope>NUCLEOTIDE SEQUENCE [LARGE SCALE GENOMIC DNA]</scope>
    <source>
        <strain evidence="1">cv. G1812</strain>
    </source>
</reference>